<comment type="caution">
    <text evidence="8">The sequence shown here is derived from an EMBL/GenBank/DDBJ whole genome shotgun (WGS) entry which is preliminary data.</text>
</comment>
<gene>
    <name evidence="8" type="ORF">HPS55_11695</name>
</gene>
<evidence type="ECO:0000256" key="1">
    <source>
        <dbReference type="ARBA" id="ARBA00004162"/>
    </source>
</evidence>
<comment type="subcellular location">
    <subcellularLocation>
        <location evidence="1">Cell membrane</location>
        <topology evidence="1">Single-pass membrane protein</topology>
    </subcellularLocation>
    <subcellularLocation>
        <location evidence="7">Cell membrane</location>
        <topology evidence="7">Single-pass type II membrane protein</topology>
    </subcellularLocation>
</comment>
<keyword evidence="7" id="KW-0813">Transport</keyword>
<dbReference type="Proteomes" id="UP001193734">
    <property type="component" value="Unassembled WGS sequence"/>
</dbReference>
<evidence type="ECO:0000256" key="7">
    <source>
        <dbReference type="RuleBase" id="RU003879"/>
    </source>
</evidence>
<dbReference type="Pfam" id="PF02472">
    <property type="entry name" value="ExbD"/>
    <property type="match status" value="1"/>
</dbReference>
<evidence type="ECO:0000256" key="6">
    <source>
        <dbReference type="ARBA" id="ARBA00023136"/>
    </source>
</evidence>
<keyword evidence="7" id="KW-0653">Protein transport</keyword>
<evidence type="ECO:0000256" key="2">
    <source>
        <dbReference type="ARBA" id="ARBA00005811"/>
    </source>
</evidence>
<sequence length="201" mass="23093">MFKNRHRHHVPALNTTSTSDISFMLLIFFLVTTSIESDKGLRQRLPPMPRDKEQPVEQVVKPRNVLHISVAADNRITCSGREVTLGELKAVVENFVDNKADDPQLPEKHLRDIPMLGRCAVTDRHVIAIQVDRQAGYDVYFKMQNTIAEAYIFLRDRLSRSRFGHPYSECTAEEREAIGRYYPQRISETVPESSGREEGRL</sequence>
<name>A0ABX2AZ79_9BACT</name>
<organism evidence="8 9">
    <name type="scientific">Xylanibacter rodentium</name>
    <dbReference type="NCBI Taxonomy" id="2736289"/>
    <lineage>
        <taxon>Bacteria</taxon>
        <taxon>Pseudomonadati</taxon>
        <taxon>Bacteroidota</taxon>
        <taxon>Bacteroidia</taxon>
        <taxon>Bacteroidales</taxon>
        <taxon>Prevotellaceae</taxon>
        <taxon>Xylanibacter</taxon>
    </lineage>
</organism>
<dbReference type="RefSeq" id="WP_172178486.1">
    <property type="nucleotide sequence ID" value="NZ_CASGIA010000023.1"/>
</dbReference>
<evidence type="ECO:0000313" key="9">
    <source>
        <dbReference type="Proteomes" id="UP001193734"/>
    </source>
</evidence>
<keyword evidence="5" id="KW-1133">Transmembrane helix</keyword>
<protein>
    <submittedName>
        <fullName evidence="8">Biopolymer transporter ExbD</fullName>
    </submittedName>
</protein>
<dbReference type="PANTHER" id="PTHR30558">
    <property type="entry name" value="EXBD MEMBRANE COMPONENT OF PMF-DRIVEN MACROMOLECULE IMPORT SYSTEM"/>
    <property type="match status" value="1"/>
</dbReference>
<comment type="similarity">
    <text evidence="2 7">Belongs to the ExbD/TolR family.</text>
</comment>
<proteinExistence type="inferred from homology"/>
<keyword evidence="6" id="KW-0472">Membrane</keyword>
<evidence type="ECO:0000256" key="4">
    <source>
        <dbReference type="ARBA" id="ARBA00022692"/>
    </source>
</evidence>
<accession>A0ABX2AZ79</accession>
<dbReference type="PANTHER" id="PTHR30558:SF3">
    <property type="entry name" value="BIOPOLYMER TRANSPORT PROTEIN EXBD-RELATED"/>
    <property type="match status" value="1"/>
</dbReference>
<keyword evidence="4 7" id="KW-0812">Transmembrane</keyword>
<dbReference type="InterPro" id="IPR003400">
    <property type="entry name" value="ExbD"/>
</dbReference>
<keyword evidence="9" id="KW-1185">Reference proteome</keyword>
<reference evidence="8 9" key="1">
    <citation type="submission" date="2020-05" db="EMBL/GenBank/DDBJ databases">
        <title>Distinct polysaccharide utilization as determinants for interspecies competition between intestinal Prevotella spp.</title>
        <authorList>
            <person name="Galvez E.J.C."/>
            <person name="Iljazovic A."/>
            <person name="Strowig T."/>
        </authorList>
    </citation>
    <scope>NUCLEOTIDE SEQUENCE [LARGE SCALE GENOMIC DNA]</scope>
    <source>
        <strain evidence="8 9">PROD</strain>
    </source>
</reference>
<keyword evidence="3" id="KW-1003">Cell membrane</keyword>
<evidence type="ECO:0000256" key="3">
    <source>
        <dbReference type="ARBA" id="ARBA00022475"/>
    </source>
</evidence>
<dbReference type="EMBL" id="JABKKE010000022">
    <property type="protein sequence ID" value="NPE14971.1"/>
    <property type="molecule type" value="Genomic_DNA"/>
</dbReference>
<evidence type="ECO:0000313" key="8">
    <source>
        <dbReference type="EMBL" id="NPE14971.1"/>
    </source>
</evidence>
<dbReference type="GeneID" id="82158429"/>
<evidence type="ECO:0000256" key="5">
    <source>
        <dbReference type="ARBA" id="ARBA00022989"/>
    </source>
</evidence>